<accession>A0ABP1FUD5</accession>
<dbReference type="InterPro" id="IPR000172">
    <property type="entry name" value="GMC_OxRdtase_N"/>
</dbReference>
<evidence type="ECO:0000259" key="5">
    <source>
        <dbReference type="PROSITE" id="PS00624"/>
    </source>
</evidence>
<dbReference type="InterPro" id="IPR007867">
    <property type="entry name" value="GMC_OxRtase_C"/>
</dbReference>
<gene>
    <name evidence="6" type="primary">g6037</name>
    <name evidence="6" type="ORF">VP750_LOCUS5169</name>
</gene>
<dbReference type="SUPFAM" id="SSF51905">
    <property type="entry name" value="FAD/NAD(P)-binding domain"/>
    <property type="match status" value="1"/>
</dbReference>
<dbReference type="PIRSF" id="PIRSF000137">
    <property type="entry name" value="Alcohol_oxidase"/>
    <property type="match status" value="1"/>
</dbReference>
<dbReference type="SUPFAM" id="SSF54373">
    <property type="entry name" value="FAD-linked reductases, C-terminal domain"/>
    <property type="match status" value="1"/>
</dbReference>
<dbReference type="EMBL" id="CAXHTA020000008">
    <property type="protein sequence ID" value="CAL5223510.1"/>
    <property type="molecule type" value="Genomic_DNA"/>
</dbReference>
<dbReference type="Gene3D" id="3.50.50.60">
    <property type="entry name" value="FAD/NAD(P)-binding domain"/>
    <property type="match status" value="1"/>
</dbReference>
<comment type="cofactor">
    <cofactor evidence="1">
        <name>FAD</name>
        <dbReference type="ChEBI" id="CHEBI:57692"/>
    </cofactor>
</comment>
<protein>
    <submittedName>
        <fullName evidence="6">G6037 protein</fullName>
    </submittedName>
</protein>
<dbReference type="InterPro" id="IPR012132">
    <property type="entry name" value="GMC_OxRdtase"/>
</dbReference>
<organism evidence="6 7">
    <name type="scientific">Coccomyxa viridis</name>
    <dbReference type="NCBI Taxonomy" id="1274662"/>
    <lineage>
        <taxon>Eukaryota</taxon>
        <taxon>Viridiplantae</taxon>
        <taxon>Chlorophyta</taxon>
        <taxon>core chlorophytes</taxon>
        <taxon>Trebouxiophyceae</taxon>
        <taxon>Trebouxiophyceae incertae sedis</taxon>
        <taxon>Coccomyxaceae</taxon>
        <taxon>Coccomyxa</taxon>
    </lineage>
</organism>
<sequence length="623" mass="66840">MTSQSALMGSRPTIGVRRDSFGHAFAPKPAGFCRRSALQVHALIKTDHPAPEKYDYILVGGGTSGCVLANRLSADGSKKVLLLEAGGRNESKEVKMPAGLTRLFKSKLDWNLYSSLQEAANNRQIYLARGKLLGGSSSTNATLYHRGTAADYDAWDVPGWGSRDALKWFISAENNCRGFEDGVHGNAGLMRVENPRYNNPLHEAFFQAARQAGIPENSNFNDWRKSQEGYGEFQVTHSKGERADCFRMYLKPILGRSNLTVLTDAKTLKVETEDAAGTTVTKGVTFQQAGPDGSKLQAELAVNGEVIMCAGSIHTPQIMQLSGLGPADQLRDMGIDVKADLPGVGQNMIDHPACLTAFYLKEEAGPISITDELLHSSGRIRVRAMMKYLLFKKGPLTSTGCDHGAFVSTTGQSEPDLQIRFVPGLALDPDGIGSYAAFGKLKDQKWPSGTTFQLLAVRPKSRGHVALRSDDPYDAPKLDIGYLTDSEGADLATLRSGIKLTREICQQPALAGVTKSELHPGADKQSDSDIDAYIRDTVHSGNANVGTCKMGATAANNAVVDPELRVFGVRGLRIADASVIPVVPGGQTGAAVVMVAERAAEILLRSSETQQPVSGRTPQVALA</sequence>
<evidence type="ECO:0000256" key="1">
    <source>
        <dbReference type="ARBA" id="ARBA00001974"/>
    </source>
</evidence>
<evidence type="ECO:0000313" key="7">
    <source>
        <dbReference type="Proteomes" id="UP001497392"/>
    </source>
</evidence>
<keyword evidence="7" id="KW-1185">Reference proteome</keyword>
<evidence type="ECO:0000256" key="3">
    <source>
        <dbReference type="ARBA" id="ARBA00022630"/>
    </source>
</evidence>
<dbReference type="Gene3D" id="3.30.560.10">
    <property type="entry name" value="Glucose Oxidase, domain 3"/>
    <property type="match status" value="1"/>
</dbReference>
<comment type="similarity">
    <text evidence="2">Belongs to the GMC oxidoreductase family.</text>
</comment>
<keyword evidence="4" id="KW-0274">FAD</keyword>
<comment type="caution">
    <text evidence="6">The sequence shown here is derived from an EMBL/GenBank/DDBJ whole genome shotgun (WGS) entry which is preliminary data.</text>
</comment>
<dbReference type="PROSITE" id="PS00624">
    <property type="entry name" value="GMC_OXRED_2"/>
    <property type="match status" value="1"/>
</dbReference>
<dbReference type="PANTHER" id="PTHR11552:SF147">
    <property type="entry name" value="CHOLINE DEHYDROGENASE, MITOCHONDRIAL"/>
    <property type="match status" value="1"/>
</dbReference>
<dbReference type="InterPro" id="IPR036188">
    <property type="entry name" value="FAD/NAD-bd_sf"/>
</dbReference>
<proteinExistence type="inferred from homology"/>
<reference evidence="6 7" key="1">
    <citation type="submission" date="2024-06" db="EMBL/GenBank/DDBJ databases">
        <authorList>
            <person name="Kraege A."/>
            <person name="Thomma B."/>
        </authorList>
    </citation>
    <scope>NUCLEOTIDE SEQUENCE [LARGE SCALE GENOMIC DNA]</scope>
</reference>
<dbReference type="Proteomes" id="UP001497392">
    <property type="component" value="Unassembled WGS sequence"/>
</dbReference>
<feature type="domain" description="Glucose-methanol-choline oxidoreductase N-terminal" evidence="5">
    <location>
        <begin position="311"/>
        <end position="325"/>
    </location>
</feature>
<dbReference type="PANTHER" id="PTHR11552">
    <property type="entry name" value="GLUCOSE-METHANOL-CHOLINE GMC OXIDOREDUCTASE"/>
    <property type="match status" value="1"/>
</dbReference>
<evidence type="ECO:0000313" key="6">
    <source>
        <dbReference type="EMBL" id="CAL5223510.1"/>
    </source>
</evidence>
<dbReference type="Pfam" id="PF05199">
    <property type="entry name" value="GMC_oxred_C"/>
    <property type="match status" value="1"/>
</dbReference>
<evidence type="ECO:0000256" key="4">
    <source>
        <dbReference type="ARBA" id="ARBA00022827"/>
    </source>
</evidence>
<dbReference type="Pfam" id="PF00732">
    <property type="entry name" value="GMC_oxred_N"/>
    <property type="match status" value="1"/>
</dbReference>
<evidence type="ECO:0000256" key="2">
    <source>
        <dbReference type="ARBA" id="ARBA00010790"/>
    </source>
</evidence>
<keyword evidence="3" id="KW-0285">Flavoprotein</keyword>
<name>A0ABP1FUD5_9CHLO</name>